<dbReference type="NCBIfam" id="TIGR03816">
    <property type="entry name" value="tadE_like_DECH"/>
    <property type="match status" value="1"/>
</dbReference>
<keyword evidence="4" id="KW-1185">Reference proteome</keyword>
<dbReference type="InterPro" id="IPR021202">
    <property type="entry name" value="Rv3654c-like"/>
</dbReference>
<comment type="caution">
    <text evidence="3">The sequence shown here is derived from an EMBL/GenBank/DDBJ whole genome shotgun (WGS) entry which is preliminary data.</text>
</comment>
<reference evidence="3 4" key="1">
    <citation type="submission" date="2019-08" db="EMBL/GenBank/DDBJ databases">
        <title>Actinomadura sp. nov. CYP1-5 isolated from mountain soil.</title>
        <authorList>
            <person name="Songsumanus A."/>
            <person name="Kuncharoen N."/>
            <person name="Kudo T."/>
            <person name="Yuki M."/>
            <person name="Igarashi Y."/>
            <person name="Tanasupawat S."/>
        </authorList>
    </citation>
    <scope>NUCLEOTIDE SEQUENCE [LARGE SCALE GENOMIC DNA]</scope>
    <source>
        <strain evidence="3 4">JCM 14158</strain>
    </source>
</reference>
<organism evidence="3 4">
    <name type="scientific">Actinomadura chibensis</name>
    <dbReference type="NCBI Taxonomy" id="392828"/>
    <lineage>
        <taxon>Bacteria</taxon>
        <taxon>Bacillati</taxon>
        <taxon>Actinomycetota</taxon>
        <taxon>Actinomycetes</taxon>
        <taxon>Streptosporangiales</taxon>
        <taxon>Thermomonosporaceae</taxon>
        <taxon>Actinomadura</taxon>
    </lineage>
</organism>
<dbReference type="InterPro" id="IPR028087">
    <property type="entry name" value="Tad_N"/>
</dbReference>
<keyword evidence="1" id="KW-0812">Transmembrane</keyword>
<dbReference type="Proteomes" id="UP000323380">
    <property type="component" value="Unassembled WGS sequence"/>
</dbReference>
<feature type="transmembrane region" description="Helical" evidence="1">
    <location>
        <begin position="20"/>
        <end position="42"/>
    </location>
</feature>
<evidence type="ECO:0000256" key="1">
    <source>
        <dbReference type="SAM" id="Phobius"/>
    </source>
</evidence>
<protein>
    <submittedName>
        <fullName evidence="3">Flp pilus-assembly TadE/G-like family protein</fullName>
    </submittedName>
</protein>
<dbReference type="AlphaFoldDB" id="A0A5D0NZN6"/>
<gene>
    <name evidence="3" type="ORF">FXF69_08510</name>
</gene>
<dbReference type="Pfam" id="PF13400">
    <property type="entry name" value="Tad"/>
    <property type="match status" value="1"/>
</dbReference>
<dbReference type="EMBL" id="VSFG01000001">
    <property type="protein sequence ID" value="TYB49987.1"/>
    <property type="molecule type" value="Genomic_DNA"/>
</dbReference>
<sequence>MRRGGAWRVALGSDRGSGTVWVLAFAAVIWVGGVAAIAVGGVRGVRHRADAAADLAALAGAARAVEGAGVACDRAKSIAAEYRTRLTRCRVRGEIVEVWVTADMRVPMGIGELSVVSRARAGPPGAERRSLARRSSLH</sequence>
<evidence type="ECO:0000259" key="2">
    <source>
        <dbReference type="Pfam" id="PF13400"/>
    </source>
</evidence>
<accession>A0A5D0NZN6</accession>
<evidence type="ECO:0000313" key="3">
    <source>
        <dbReference type="EMBL" id="TYB49987.1"/>
    </source>
</evidence>
<feature type="domain" description="Putative Flp pilus-assembly TadG-like N-terminal" evidence="2">
    <location>
        <begin position="16"/>
        <end position="63"/>
    </location>
</feature>
<keyword evidence="1" id="KW-0472">Membrane</keyword>
<name>A0A5D0NZN6_9ACTN</name>
<keyword evidence="1" id="KW-1133">Transmembrane helix</keyword>
<evidence type="ECO:0000313" key="4">
    <source>
        <dbReference type="Proteomes" id="UP000323380"/>
    </source>
</evidence>
<dbReference type="STRING" id="1220554.GCA_001552135_04307"/>
<proteinExistence type="predicted"/>
<dbReference type="RefSeq" id="WP_067894243.1">
    <property type="nucleotide sequence ID" value="NZ_VSFG01000001.1"/>
</dbReference>